<evidence type="ECO:0000256" key="2">
    <source>
        <dbReference type="ARBA" id="ARBA00022679"/>
    </source>
</evidence>
<evidence type="ECO:0000313" key="5">
    <source>
        <dbReference type="EMBL" id="GFH54825.1"/>
    </source>
</evidence>
<name>A0AAD3D1A9_9STRA</name>
<evidence type="ECO:0000256" key="1">
    <source>
        <dbReference type="ARBA" id="ARBA00022603"/>
    </source>
</evidence>
<accession>A0AAD3D1A9</accession>
<keyword evidence="2 4" id="KW-0808">Transferase</keyword>
<proteinExistence type="inferred from homology"/>
<dbReference type="PANTHER" id="PTHR46098:SF1">
    <property type="entry name" value="TRNA (CYTOSINE(38)-C(5))-METHYLTRANSFERASE"/>
    <property type="match status" value="1"/>
</dbReference>
<dbReference type="EMBL" id="BLLK01000047">
    <property type="protein sequence ID" value="GFH54825.1"/>
    <property type="molecule type" value="Genomic_DNA"/>
</dbReference>
<dbReference type="Proteomes" id="UP001054902">
    <property type="component" value="Unassembled WGS sequence"/>
</dbReference>
<dbReference type="PROSITE" id="PS51679">
    <property type="entry name" value="SAM_MT_C5"/>
    <property type="match status" value="1"/>
</dbReference>
<dbReference type="InterPro" id="IPR001525">
    <property type="entry name" value="C5_MeTfrase"/>
</dbReference>
<dbReference type="Pfam" id="PF00145">
    <property type="entry name" value="DNA_methylase"/>
    <property type="match status" value="1"/>
</dbReference>
<evidence type="ECO:0000256" key="3">
    <source>
        <dbReference type="ARBA" id="ARBA00022691"/>
    </source>
</evidence>
<dbReference type="Gene3D" id="3.40.50.150">
    <property type="entry name" value="Vaccinia Virus protein VP39"/>
    <property type="match status" value="1"/>
</dbReference>
<reference evidence="5 6" key="1">
    <citation type="journal article" date="2021" name="Sci. Rep.">
        <title>The genome of the diatom Chaetoceros tenuissimus carries an ancient integrated fragment of an extant virus.</title>
        <authorList>
            <person name="Hongo Y."/>
            <person name="Kimura K."/>
            <person name="Takaki Y."/>
            <person name="Yoshida Y."/>
            <person name="Baba S."/>
            <person name="Kobayashi G."/>
            <person name="Nagasaki K."/>
            <person name="Hano T."/>
            <person name="Tomaru Y."/>
        </authorList>
    </citation>
    <scope>NUCLEOTIDE SEQUENCE [LARGE SCALE GENOMIC DNA]</scope>
    <source>
        <strain evidence="5 6">NIES-3715</strain>
    </source>
</reference>
<keyword evidence="3 4" id="KW-0949">S-adenosyl-L-methionine</keyword>
<dbReference type="GO" id="GO:0008168">
    <property type="term" value="F:methyltransferase activity"/>
    <property type="evidence" value="ECO:0007669"/>
    <property type="project" value="UniProtKB-KW"/>
</dbReference>
<sequence length="451" mass="51255">MSSSSETLTYLEFYSGVGGWRYALHAAIERLTRENNEAGDDTPESRLKLKCLGAFDHSDLCNKVYYHNFPPQGNDAEISMYKTKKRKKSSSTKSVSIESLTKKNLEESGAFMWMMSPPCQPHTRQHNNQKEDMIDPRSKSFIHLCEMITSMQQETLPRIIVLENVIGFEESSSCRMFRKALKARRYNFAHFHLNPTQCNIPNDRPRHYTVAVMYESSSHFQIDISQLKNIVHNKMSAWFESVKEPIQYNIDDKTPINTCIDPLQVQDPTSESGVLPLSEFLDAGTDRESLLVLDKILSSNSSWCFDFVTPSDKRSSCVTSSYGRFVRGTGSVIYDRDTKQGSNEMIASILEKIKLVKPEERQFDETWNGMDLKGDLRYFSGMELAKLFGFPTSKGQAGEAQQTFSFPSDCTLKQQWKLLGNSINVIVASKICEVALTLYAEKIGDDGCIRK</sequence>
<dbReference type="PANTHER" id="PTHR46098">
    <property type="entry name" value="TRNA (CYTOSINE(38)-C(5))-METHYLTRANSFERASE"/>
    <property type="match status" value="1"/>
</dbReference>
<protein>
    <recommendedName>
        <fullName evidence="7">DNA (cytosine-5-)-methyltransferase</fullName>
    </recommendedName>
</protein>
<dbReference type="GO" id="GO:0032259">
    <property type="term" value="P:methylation"/>
    <property type="evidence" value="ECO:0007669"/>
    <property type="project" value="UniProtKB-KW"/>
</dbReference>
<dbReference type="SUPFAM" id="SSF53335">
    <property type="entry name" value="S-adenosyl-L-methionine-dependent methyltransferases"/>
    <property type="match status" value="1"/>
</dbReference>
<dbReference type="InterPro" id="IPR050750">
    <property type="entry name" value="C5-MTase"/>
</dbReference>
<keyword evidence="1 4" id="KW-0489">Methyltransferase</keyword>
<comment type="caution">
    <text evidence="5">The sequence shown here is derived from an EMBL/GenBank/DDBJ whole genome shotgun (WGS) entry which is preliminary data.</text>
</comment>
<dbReference type="GO" id="GO:0005634">
    <property type="term" value="C:nucleus"/>
    <property type="evidence" value="ECO:0007669"/>
    <property type="project" value="TreeGrafter"/>
</dbReference>
<dbReference type="AlphaFoldDB" id="A0AAD3D1A9"/>
<comment type="similarity">
    <text evidence="4">Belongs to the class I-like SAM-binding methyltransferase superfamily. C5-methyltransferase family.</text>
</comment>
<dbReference type="Gene3D" id="3.90.120.10">
    <property type="entry name" value="DNA Methylase, subunit A, domain 2"/>
    <property type="match status" value="1"/>
</dbReference>
<dbReference type="InterPro" id="IPR029063">
    <property type="entry name" value="SAM-dependent_MTases_sf"/>
</dbReference>
<feature type="active site" evidence="4">
    <location>
        <position position="119"/>
    </location>
</feature>
<evidence type="ECO:0000256" key="4">
    <source>
        <dbReference type="PROSITE-ProRule" id="PRU01016"/>
    </source>
</evidence>
<gene>
    <name evidence="5" type="ORF">CTEN210_11301</name>
</gene>
<evidence type="ECO:0008006" key="7">
    <source>
        <dbReference type="Google" id="ProtNLM"/>
    </source>
</evidence>
<organism evidence="5 6">
    <name type="scientific">Chaetoceros tenuissimus</name>
    <dbReference type="NCBI Taxonomy" id="426638"/>
    <lineage>
        <taxon>Eukaryota</taxon>
        <taxon>Sar</taxon>
        <taxon>Stramenopiles</taxon>
        <taxon>Ochrophyta</taxon>
        <taxon>Bacillariophyta</taxon>
        <taxon>Coscinodiscophyceae</taxon>
        <taxon>Chaetocerotophycidae</taxon>
        <taxon>Chaetocerotales</taxon>
        <taxon>Chaetocerotaceae</taxon>
        <taxon>Chaetoceros</taxon>
    </lineage>
</organism>
<keyword evidence="6" id="KW-1185">Reference proteome</keyword>
<evidence type="ECO:0000313" key="6">
    <source>
        <dbReference type="Proteomes" id="UP001054902"/>
    </source>
</evidence>
<dbReference type="PRINTS" id="PR00105">
    <property type="entry name" value="C5METTRFRASE"/>
</dbReference>